<accession>A0A8R1TJ17</accession>
<dbReference type="InterPro" id="IPR011993">
    <property type="entry name" value="PH-like_dom_sf"/>
</dbReference>
<evidence type="ECO:0000259" key="8">
    <source>
        <dbReference type="PROSITE" id="PS50002"/>
    </source>
</evidence>
<dbReference type="Gene3D" id="2.30.29.30">
    <property type="entry name" value="Pleckstrin-homology domain (PH domain)/Phosphotyrosine-binding domain (PTB)"/>
    <property type="match status" value="1"/>
</dbReference>
<dbReference type="EnsemblMetazoa" id="OVOC10440.1">
    <property type="protein sequence ID" value="OVOC10440.1"/>
    <property type="gene ID" value="WBGene00247249"/>
</dbReference>
<dbReference type="EMBL" id="CMVM020000339">
    <property type="status" value="NOT_ANNOTATED_CDS"/>
    <property type="molecule type" value="Genomic_DNA"/>
</dbReference>
<dbReference type="SUPFAM" id="SSF50729">
    <property type="entry name" value="PH domain-like"/>
    <property type="match status" value="1"/>
</dbReference>
<dbReference type="CDD" id="cd11801">
    <property type="entry name" value="SH3_JIP1_like"/>
    <property type="match status" value="1"/>
</dbReference>
<dbReference type="GO" id="GO:0005078">
    <property type="term" value="F:MAP-kinase scaffold activity"/>
    <property type="evidence" value="ECO:0007669"/>
    <property type="project" value="TreeGrafter"/>
</dbReference>
<dbReference type="SMART" id="SM00326">
    <property type="entry name" value="SH3"/>
    <property type="match status" value="1"/>
</dbReference>
<evidence type="ECO:0000256" key="6">
    <source>
        <dbReference type="SAM" id="MobiDB-lite"/>
    </source>
</evidence>
<keyword evidence="10" id="KW-1185">Reference proteome</keyword>
<evidence type="ECO:0000313" key="9">
    <source>
        <dbReference type="EnsemblMetazoa" id="OVOC10440.1"/>
    </source>
</evidence>
<dbReference type="PANTHER" id="PTHR47437">
    <property type="entry name" value="JNK-INTERACTING PROTEIN 1-LIKE PROTEIN"/>
    <property type="match status" value="1"/>
</dbReference>
<dbReference type="PANTHER" id="PTHR47437:SF4">
    <property type="entry name" value="JNK-INTERACTING PROTEIN 1-LIKE PROTEIN"/>
    <property type="match status" value="1"/>
</dbReference>
<dbReference type="GO" id="GO:0005737">
    <property type="term" value="C:cytoplasm"/>
    <property type="evidence" value="ECO:0007669"/>
    <property type="project" value="UniProtKB-SubCell"/>
</dbReference>
<feature type="region of interest" description="Disordered" evidence="6">
    <location>
        <begin position="1"/>
        <end position="73"/>
    </location>
</feature>
<dbReference type="Pfam" id="PF14604">
    <property type="entry name" value="SH3_9"/>
    <property type="match status" value="1"/>
</dbReference>
<name>A0A8R1TJ17_ONCVO</name>
<evidence type="ECO:0000256" key="5">
    <source>
        <dbReference type="PROSITE-ProRule" id="PRU00192"/>
    </source>
</evidence>
<dbReference type="SMART" id="SM00462">
    <property type="entry name" value="PTB"/>
    <property type="match status" value="1"/>
</dbReference>
<dbReference type="AlphaFoldDB" id="A0A8R1TJ17"/>
<dbReference type="GO" id="GO:0008432">
    <property type="term" value="F:JUN kinase binding"/>
    <property type="evidence" value="ECO:0007669"/>
    <property type="project" value="TreeGrafter"/>
</dbReference>
<feature type="compositionally biased region" description="Acidic residues" evidence="6">
    <location>
        <begin position="672"/>
        <end position="694"/>
    </location>
</feature>
<dbReference type="Gene3D" id="2.30.30.40">
    <property type="entry name" value="SH3 Domains"/>
    <property type="match status" value="1"/>
</dbReference>
<feature type="domain" description="SH3" evidence="8">
    <location>
        <begin position="981"/>
        <end position="1042"/>
    </location>
</feature>
<keyword evidence="4" id="KW-0963">Cytoplasm</keyword>
<dbReference type="GO" id="GO:0046328">
    <property type="term" value="P:regulation of JNK cascade"/>
    <property type="evidence" value="ECO:0007669"/>
    <property type="project" value="InterPro"/>
</dbReference>
<feature type="compositionally biased region" description="Low complexity" evidence="6">
    <location>
        <begin position="24"/>
        <end position="41"/>
    </location>
</feature>
<evidence type="ECO:0008006" key="11">
    <source>
        <dbReference type="Google" id="ProtNLM"/>
    </source>
</evidence>
<reference evidence="9" key="2">
    <citation type="submission" date="2022-06" db="UniProtKB">
        <authorList>
            <consortium name="EnsemblMetazoa"/>
        </authorList>
    </citation>
    <scope>IDENTIFICATION</scope>
</reference>
<evidence type="ECO:0000256" key="3">
    <source>
        <dbReference type="ARBA" id="ARBA00022443"/>
    </source>
</evidence>
<dbReference type="Proteomes" id="UP000024404">
    <property type="component" value="Unassembled WGS sequence"/>
</dbReference>
<dbReference type="InterPro" id="IPR047178">
    <property type="entry name" value="JIP1_scaffold"/>
</dbReference>
<dbReference type="SUPFAM" id="SSF50044">
    <property type="entry name" value="SH3-domain"/>
    <property type="match status" value="1"/>
</dbReference>
<feature type="region of interest" description="Disordered" evidence="6">
    <location>
        <begin position="666"/>
        <end position="703"/>
    </location>
</feature>
<dbReference type="InterPro" id="IPR001452">
    <property type="entry name" value="SH3_domain"/>
</dbReference>
<feature type="domain" description="PID" evidence="7">
    <location>
        <begin position="1137"/>
        <end position="1197"/>
    </location>
</feature>
<dbReference type="Pfam" id="PF00640">
    <property type="entry name" value="PID"/>
    <property type="match status" value="1"/>
</dbReference>
<feature type="compositionally biased region" description="Polar residues" evidence="6">
    <location>
        <begin position="42"/>
        <end position="57"/>
    </location>
</feature>
<dbReference type="PROSITE" id="PS01179">
    <property type="entry name" value="PID"/>
    <property type="match status" value="1"/>
</dbReference>
<comment type="similarity">
    <text evidence="2">Belongs to the JIP scaffold family.</text>
</comment>
<dbReference type="InterPro" id="IPR006020">
    <property type="entry name" value="PTB/PI_dom"/>
</dbReference>
<dbReference type="InterPro" id="IPR036028">
    <property type="entry name" value="SH3-like_dom_sf"/>
</dbReference>
<evidence type="ECO:0000256" key="2">
    <source>
        <dbReference type="ARBA" id="ARBA00009866"/>
    </source>
</evidence>
<organism evidence="9 10">
    <name type="scientific">Onchocerca volvulus</name>
    <dbReference type="NCBI Taxonomy" id="6282"/>
    <lineage>
        <taxon>Eukaryota</taxon>
        <taxon>Metazoa</taxon>
        <taxon>Ecdysozoa</taxon>
        <taxon>Nematoda</taxon>
        <taxon>Chromadorea</taxon>
        <taxon>Rhabditida</taxon>
        <taxon>Spirurina</taxon>
        <taxon>Spiruromorpha</taxon>
        <taxon>Filarioidea</taxon>
        <taxon>Onchocercidae</taxon>
        <taxon>Onchocerca</taxon>
    </lineage>
</organism>
<reference evidence="10" key="1">
    <citation type="submission" date="2013-10" db="EMBL/GenBank/DDBJ databases">
        <title>Genome sequencing of Onchocerca volvulus.</title>
        <authorList>
            <person name="Cotton J."/>
            <person name="Tsai J."/>
            <person name="Stanley E."/>
            <person name="Tracey A."/>
            <person name="Holroyd N."/>
            <person name="Lustigman S."/>
            <person name="Berriman M."/>
        </authorList>
    </citation>
    <scope>NUCLEOTIDE SEQUENCE</scope>
</reference>
<protein>
    <recommendedName>
        <fullName evidence="11">SH3 domain-containing protein</fullName>
    </recommendedName>
</protein>
<sequence>MDSESAIECTNNLDKYSNQRSSDELSSNDGSSGCDSDADISWSSEAEMNFQQNNYTSRSDKNDKLPIGDIENGDSEIVSSLYNSDTTKDDDSNSDSDEEFAVHACLRGLIKSKSISSIQKNDYAIPLSYTDEKLLDSNTFTKTSNGKYLDDRYRFINTQSISDEETSASSAPYFSRNQAFHNYRTPIFETISNTEISDNWSTQANNFKYGTNFESDDDLDQARSSPFTCCWSAPEFIADNEQQTSEELSSLEDACFAERNEKTERPSLPCADLSEYDESMGTSILDFSGPESVQITNLTHLNLSRNTCPRVISENDSLCIYDASPSPHQEEEEINFADELPEIEETIINKWTPEAIINFAKKSLRENSEIPQHLRENHDVASTIVNISKSLGSLDLWETELGWITRVPSPMDHSGITMRQSVSCHDHMITSYVDCVIQNHYNRCSSPDCRKYASKPEIMKQSMNSVSDTSDDEWIRCADDAALDESFVSDRIENDICSHITVPIFSTPNVDNHSSINIDQHFNDFQCMDATEQIDNDNKNEGKMKKCERPTTFLTTLKKIVDKEDLVKITTNAKDNQKNDQFLSYQEKKQNANLIDSISSAPPPRRSYSLNILDQIPVKLINFEKESNFFKTKVFANNIDEKQYCDEIRNLSNFHKDTTYYPNMYHKNDIEYGSDESDENDNDDNDDDNDNENNDNDHNDMFVDQTFPANRNKLPNFYEFTFDVKKSIRNDTTKLSTNIDSDTALYPFLEKFKSDTDNQVMAESQPTVTLWDNSCEYAQQINEIARVWLQKSSDPSNVDQIITDQTAVTVYPKSSELTKLTLETAEMDDQHLSQPPFINVLPGGFHTHSPSSTVSVHRRLPSLPINSLSAGVTTTTINTSIATTAPTTSLVGYFHPTTSPMSTNLFSPTIVSHSVQPVLKEDHRICFGTDSVMGRSVLFFEDSYYEDGSLGGNQLSSRKVLSQFGQEDSSGVSSCCTGLEQFNPTHRVHSSFIPRHDDEILLEIGDAIHVERECEDHWCYGINLRTNQHGIFPSAHICEIDLVEEICMGALASNVNQTMTNERDTFYLTMLASIEVAHHKGNDVLVQAMNKVLSVYQNKEEIIVPQTVLMEVSFRGIHIIDKRQKNFFQCPTFDFFYSLQNISFCGAHPKQLRYFGFITKHPLLPRFACHVFLSNVSTQPIVESIGRAFKRSYDEYMAFAHPTEDIYLE</sequence>
<evidence type="ECO:0000313" key="10">
    <source>
        <dbReference type="Proteomes" id="UP000024404"/>
    </source>
</evidence>
<evidence type="ECO:0000259" key="7">
    <source>
        <dbReference type="PROSITE" id="PS01179"/>
    </source>
</evidence>
<comment type="subcellular location">
    <subcellularLocation>
        <location evidence="1">Cytoplasm</location>
    </subcellularLocation>
</comment>
<feature type="compositionally biased region" description="Polar residues" evidence="6">
    <location>
        <begin position="8"/>
        <end position="20"/>
    </location>
</feature>
<evidence type="ECO:0000256" key="4">
    <source>
        <dbReference type="ARBA" id="ARBA00022490"/>
    </source>
</evidence>
<evidence type="ECO:0000256" key="1">
    <source>
        <dbReference type="ARBA" id="ARBA00004496"/>
    </source>
</evidence>
<proteinExistence type="inferred from homology"/>
<dbReference type="GO" id="GO:0007254">
    <property type="term" value="P:JNK cascade"/>
    <property type="evidence" value="ECO:0007669"/>
    <property type="project" value="TreeGrafter"/>
</dbReference>
<dbReference type="PROSITE" id="PS50002">
    <property type="entry name" value="SH3"/>
    <property type="match status" value="1"/>
</dbReference>
<keyword evidence="3 5" id="KW-0728">SH3 domain</keyword>
<dbReference type="CDD" id="cd01212">
    <property type="entry name" value="PTB_JIP"/>
    <property type="match status" value="1"/>
</dbReference>